<protein>
    <recommendedName>
        <fullName evidence="3">TsaA-like domain-containing protein</fullName>
    </recommendedName>
</protein>
<dbReference type="Proteomes" id="UP000009071">
    <property type="component" value="Chromosome"/>
</dbReference>
<dbReference type="InterPro" id="IPR023370">
    <property type="entry name" value="TrmO-like_N"/>
</dbReference>
<feature type="domain" description="TsaA-like" evidence="3">
    <location>
        <begin position="20"/>
        <end position="151"/>
    </location>
</feature>
<dbReference type="STRING" id="573370.DMR_43460"/>
<dbReference type="EMBL" id="AP010904">
    <property type="protein sequence ID" value="BAH77837.1"/>
    <property type="molecule type" value="Genomic_DNA"/>
</dbReference>
<dbReference type="eggNOG" id="COG1720">
    <property type="taxonomic scope" value="Bacteria"/>
</dbReference>
<dbReference type="AlphaFoldDB" id="C4XQV3"/>
<dbReference type="SUPFAM" id="SSF118196">
    <property type="entry name" value="YaeB-like"/>
    <property type="match status" value="1"/>
</dbReference>
<dbReference type="HOGENOM" id="CLU_013458_2_0_7"/>
<keyword evidence="1" id="KW-0949">S-adenosyl-L-methionine</keyword>
<dbReference type="InterPro" id="IPR040372">
    <property type="entry name" value="YaeB-like"/>
</dbReference>
<evidence type="ECO:0000313" key="5">
    <source>
        <dbReference type="Proteomes" id="UP000009071"/>
    </source>
</evidence>
<keyword evidence="5" id="KW-1185">Reference proteome</keyword>
<dbReference type="PROSITE" id="PS51668">
    <property type="entry name" value="TSAA_2"/>
    <property type="match status" value="1"/>
</dbReference>
<evidence type="ECO:0000313" key="4">
    <source>
        <dbReference type="EMBL" id="BAH77837.1"/>
    </source>
</evidence>
<dbReference type="PANTHER" id="PTHR12818:SF0">
    <property type="entry name" value="TRNA (ADENINE(37)-N6)-METHYLTRANSFERASE"/>
    <property type="match status" value="1"/>
</dbReference>
<comment type="similarity">
    <text evidence="2">Belongs to the tRNA methyltransferase O family.</text>
</comment>
<evidence type="ECO:0000256" key="2">
    <source>
        <dbReference type="ARBA" id="ARBA00033753"/>
    </source>
</evidence>
<dbReference type="InterPro" id="IPR036414">
    <property type="entry name" value="YaeB_N_sf"/>
</dbReference>
<dbReference type="PANTHER" id="PTHR12818">
    <property type="entry name" value="TRNA (ADENINE(37)-N6)-METHYLTRANSFERASE"/>
    <property type="match status" value="1"/>
</dbReference>
<gene>
    <name evidence="4" type="ordered locus">DMR_43460</name>
</gene>
<dbReference type="NCBIfam" id="TIGR00104">
    <property type="entry name" value="tRNA_TsaA"/>
    <property type="match status" value="1"/>
</dbReference>
<sequence length="174" mass="19184">MIGPTPKELAVHTPAKDIAYRSIGILRSPFRDIAGMPIQPVGALGVVGHVEVHADFVPGLADLEGFSHVFLLYHLHRVTGFDLMVKPFLDNDHHGIFATRSPKRPNPIGLSVLELAGVEGSTVHLRNVDVLDGTPVLDIKPYVPRFDVWQAERTGWFAGKARNAGEYTSDDRFR</sequence>
<dbReference type="Gene3D" id="2.40.30.70">
    <property type="entry name" value="YaeB-like"/>
    <property type="match status" value="1"/>
</dbReference>
<accession>C4XQV3</accession>
<dbReference type="Pfam" id="PF01980">
    <property type="entry name" value="TrmO_N"/>
    <property type="match status" value="1"/>
</dbReference>
<dbReference type="KEGG" id="dma:DMR_43460"/>
<organism evidence="4 5">
    <name type="scientific">Solidesulfovibrio magneticus (strain ATCC 700980 / DSM 13731 / RS-1)</name>
    <name type="common">Desulfovibrio magneticus</name>
    <dbReference type="NCBI Taxonomy" id="573370"/>
    <lineage>
        <taxon>Bacteria</taxon>
        <taxon>Pseudomonadati</taxon>
        <taxon>Thermodesulfobacteriota</taxon>
        <taxon>Desulfovibrionia</taxon>
        <taxon>Desulfovibrionales</taxon>
        <taxon>Desulfovibrionaceae</taxon>
        <taxon>Solidesulfovibrio</taxon>
    </lineage>
</organism>
<name>C4XQV3_SOLM1</name>
<proteinExistence type="inferred from homology"/>
<evidence type="ECO:0000256" key="1">
    <source>
        <dbReference type="ARBA" id="ARBA00022691"/>
    </source>
</evidence>
<evidence type="ECO:0000259" key="3">
    <source>
        <dbReference type="PROSITE" id="PS51668"/>
    </source>
</evidence>
<dbReference type="CDD" id="cd09281">
    <property type="entry name" value="UPF0066"/>
    <property type="match status" value="1"/>
</dbReference>
<dbReference type="InterPro" id="IPR036413">
    <property type="entry name" value="YaeB-like_sf"/>
</dbReference>
<reference evidence="4 5" key="1">
    <citation type="journal article" date="2009" name="Genome Res.">
        <title>Whole genome sequence of Desulfovibrio magneticus strain RS-1 revealed common gene clusters in magnetotactic bacteria.</title>
        <authorList>
            <person name="Nakazawa H."/>
            <person name="Arakaki A."/>
            <person name="Narita-Yamada S."/>
            <person name="Yashiro I."/>
            <person name="Jinno K."/>
            <person name="Aoki N."/>
            <person name="Tsuruyama A."/>
            <person name="Okamura Y."/>
            <person name="Tanikawa S."/>
            <person name="Fujita N."/>
            <person name="Takeyama H."/>
            <person name="Matsunaga T."/>
        </authorList>
    </citation>
    <scope>NUCLEOTIDE SEQUENCE [LARGE SCALE GENOMIC DNA]</scope>
    <source>
        <strain evidence="5">ATCC 700980 / DSM 13731 / RS-1</strain>
    </source>
</reference>
<dbReference type="RefSeq" id="WP_015862957.1">
    <property type="nucleotide sequence ID" value="NC_012796.1"/>
</dbReference>